<dbReference type="Proteomes" id="UP000269396">
    <property type="component" value="Unassembled WGS sequence"/>
</dbReference>
<organism evidence="1 2">
    <name type="scientific">Schistosoma mattheei</name>
    <dbReference type="NCBI Taxonomy" id="31246"/>
    <lineage>
        <taxon>Eukaryota</taxon>
        <taxon>Metazoa</taxon>
        <taxon>Spiralia</taxon>
        <taxon>Lophotrochozoa</taxon>
        <taxon>Platyhelminthes</taxon>
        <taxon>Trematoda</taxon>
        <taxon>Digenea</taxon>
        <taxon>Strigeidida</taxon>
        <taxon>Schistosomatoidea</taxon>
        <taxon>Schistosomatidae</taxon>
        <taxon>Schistosoma</taxon>
    </lineage>
</organism>
<gene>
    <name evidence="1" type="ORF">SMTD_LOCUS22587</name>
</gene>
<reference evidence="1 2" key="1">
    <citation type="submission" date="2018-11" db="EMBL/GenBank/DDBJ databases">
        <authorList>
            <consortium name="Pathogen Informatics"/>
        </authorList>
    </citation>
    <scope>NUCLEOTIDE SEQUENCE [LARGE SCALE GENOMIC DNA]</scope>
    <source>
        <strain>Denwood</strain>
        <strain evidence="2">Zambia</strain>
    </source>
</reference>
<evidence type="ECO:0000313" key="2">
    <source>
        <dbReference type="Proteomes" id="UP000269396"/>
    </source>
</evidence>
<sequence length="34" mass="4079">MHILIFLVTYSMYSLSLIWHDRLDLVVDILVFVL</sequence>
<evidence type="ECO:0000313" key="1">
    <source>
        <dbReference type="EMBL" id="VDP87693.1"/>
    </source>
</evidence>
<dbReference type="EMBL" id="UZAL01052448">
    <property type="protein sequence ID" value="VDP87693.1"/>
    <property type="molecule type" value="Genomic_DNA"/>
</dbReference>
<keyword evidence="2" id="KW-1185">Reference proteome</keyword>
<proteinExistence type="predicted"/>
<name>A0A3P8KYH6_9TREM</name>
<dbReference type="AlphaFoldDB" id="A0A3P8KYH6"/>
<protein>
    <submittedName>
        <fullName evidence="1">Uncharacterized protein</fullName>
    </submittedName>
</protein>
<accession>A0A3P8KYH6</accession>